<comment type="caution">
    <text evidence="2">The sequence shown here is derived from an EMBL/GenBank/DDBJ whole genome shotgun (WGS) entry which is preliminary data.</text>
</comment>
<dbReference type="OrthoDB" id="292367at2"/>
<name>A0A5C6ALX1_9BACT</name>
<accession>A0A5C6ALX1</accession>
<evidence type="ECO:0000313" key="3">
    <source>
        <dbReference type="Proteomes" id="UP000320176"/>
    </source>
</evidence>
<dbReference type="AlphaFoldDB" id="A0A5C6ALX1"/>
<evidence type="ECO:0000256" key="1">
    <source>
        <dbReference type="SAM" id="SignalP"/>
    </source>
</evidence>
<dbReference type="Proteomes" id="UP000320176">
    <property type="component" value="Unassembled WGS sequence"/>
</dbReference>
<keyword evidence="1" id="KW-0732">Signal</keyword>
<feature type="signal peptide" evidence="1">
    <location>
        <begin position="1"/>
        <end position="21"/>
    </location>
</feature>
<keyword evidence="3" id="KW-1185">Reference proteome</keyword>
<evidence type="ECO:0000313" key="2">
    <source>
        <dbReference type="EMBL" id="TWU01015.1"/>
    </source>
</evidence>
<feature type="chain" id="PRO_5022800664" evidence="1">
    <location>
        <begin position="22"/>
        <end position="254"/>
    </location>
</feature>
<dbReference type="EMBL" id="SJPN01000005">
    <property type="protein sequence ID" value="TWU01015.1"/>
    <property type="molecule type" value="Genomic_DNA"/>
</dbReference>
<gene>
    <name evidence="2" type="ORF">Pla52n_43860</name>
</gene>
<dbReference type="RefSeq" id="WP_146521531.1">
    <property type="nucleotide sequence ID" value="NZ_CP151726.1"/>
</dbReference>
<organism evidence="2 3">
    <name type="scientific">Stieleria varia</name>
    <dbReference type="NCBI Taxonomy" id="2528005"/>
    <lineage>
        <taxon>Bacteria</taxon>
        <taxon>Pseudomonadati</taxon>
        <taxon>Planctomycetota</taxon>
        <taxon>Planctomycetia</taxon>
        <taxon>Pirellulales</taxon>
        <taxon>Pirellulaceae</taxon>
        <taxon>Stieleria</taxon>
    </lineage>
</organism>
<protein>
    <submittedName>
        <fullName evidence="2">Uncharacterized protein</fullName>
    </submittedName>
</protein>
<reference evidence="2 3" key="1">
    <citation type="submission" date="2019-02" db="EMBL/GenBank/DDBJ databases">
        <title>Deep-cultivation of Planctomycetes and their phenomic and genomic characterization uncovers novel biology.</title>
        <authorList>
            <person name="Wiegand S."/>
            <person name="Jogler M."/>
            <person name="Boedeker C."/>
            <person name="Pinto D."/>
            <person name="Vollmers J."/>
            <person name="Rivas-Marin E."/>
            <person name="Kohn T."/>
            <person name="Peeters S.H."/>
            <person name="Heuer A."/>
            <person name="Rast P."/>
            <person name="Oberbeckmann S."/>
            <person name="Bunk B."/>
            <person name="Jeske O."/>
            <person name="Meyerdierks A."/>
            <person name="Storesund J.E."/>
            <person name="Kallscheuer N."/>
            <person name="Luecker S."/>
            <person name="Lage O.M."/>
            <person name="Pohl T."/>
            <person name="Merkel B.J."/>
            <person name="Hornburger P."/>
            <person name="Mueller R.-W."/>
            <person name="Bruemmer F."/>
            <person name="Labrenz M."/>
            <person name="Spormann A.M."/>
            <person name="Op Den Camp H."/>
            <person name="Overmann J."/>
            <person name="Amann R."/>
            <person name="Jetten M.S.M."/>
            <person name="Mascher T."/>
            <person name="Medema M.H."/>
            <person name="Devos D.P."/>
            <person name="Kaster A.-K."/>
            <person name="Ovreas L."/>
            <person name="Rohde M."/>
            <person name="Galperin M.Y."/>
            <person name="Jogler C."/>
        </authorList>
    </citation>
    <scope>NUCLEOTIDE SEQUENCE [LARGE SCALE GENOMIC DNA]</scope>
    <source>
        <strain evidence="2 3">Pla52n</strain>
    </source>
</reference>
<proteinExistence type="predicted"/>
<sequence precursor="true">MRFPRLSFAVVLLLWNSALFAQSIDLSSVETLDLVANPPVVIKVDAPDDTLAIWAIIRGFDDPEVKRNELLRKSGKFVKDFPKSQHLPRAKEIVSTLRRMASEELPPESKPIERLIFLLRDQDGVQVSQPGSCDILFADRLHHAIRTSAPELVGEYNPSPAQRLIDIGPAAIPMLIEHVDDDTFTRSVGFHRDFYFSHHVLRVSDCVKTILQEIAPTGRIFEVGDDPAATKQAMKSHYRSIVEQIKANDSRTKR</sequence>